<evidence type="ECO:0000256" key="5">
    <source>
        <dbReference type="SAM" id="MobiDB-lite"/>
    </source>
</evidence>
<dbReference type="Proteomes" id="UP000308549">
    <property type="component" value="Unassembled WGS sequence"/>
</dbReference>
<dbReference type="PANTHER" id="PTHR21277">
    <property type="entry name" value="TRANSCRIPTIONAL ADAPTER 1"/>
    <property type="match status" value="1"/>
</dbReference>
<reference evidence="6 7" key="1">
    <citation type="submission" date="2017-03" db="EMBL/GenBank/DDBJ databases">
        <title>Genomes of endolithic fungi from Antarctica.</title>
        <authorList>
            <person name="Coleine C."/>
            <person name="Masonjones S."/>
            <person name="Stajich J.E."/>
        </authorList>
    </citation>
    <scope>NUCLEOTIDE SEQUENCE [LARGE SCALE GENOMIC DNA]</scope>
    <source>
        <strain evidence="6 7">CCFEE 6315</strain>
    </source>
</reference>
<dbReference type="GO" id="GO:0000124">
    <property type="term" value="C:SAGA complex"/>
    <property type="evidence" value="ECO:0007669"/>
    <property type="project" value="UniProtKB-ARBA"/>
</dbReference>
<dbReference type="GO" id="GO:0005634">
    <property type="term" value="C:nucleus"/>
    <property type="evidence" value="ECO:0007669"/>
    <property type="project" value="UniProtKB-SubCell"/>
</dbReference>
<gene>
    <name evidence="6" type="ORF">B0A50_05200</name>
</gene>
<evidence type="ECO:0000313" key="7">
    <source>
        <dbReference type="Proteomes" id="UP000308549"/>
    </source>
</evidence>
<dbReference type="EMBL" id="NAJL01000025">
    <property type="protein sequence ID" value="TKA27009.1"/>
    <property type="molecule type" value="Genomic_DNA"/>
</dbReference>
<comment type="caution">
    <text evidence="6">The sequence shown here is derived from an EMBL/GenBank/DDBJ whole genome shotgun (WGS) entry which is preliminary data.</text>
</comment>
<sequence length="455" mass="47720">MNPADLTLSPLQSSRPLSTPQTSSAQKSATKLLVPRVDLEPLYTALKTALADAWPEYKTALNHFLLGALNQAELAWVLQPLLLRPAVPGPAVAPPSAAAAVGLTDSGKGVGGSVLYLHNALITALYANCIRDAPGTEVAPWVVAVDRPAGGGKAGGGGGLGAQGDEAEERLKREVMSLGARDRRRIKALKVEEGGAKLGAGAGMEGLAEMRGYQDALAVKAPSAADVAAAAAGGGGSAGGVGRMSYELESRRRYAQPLASETLEFPTLPDLHARIEPIAAEEGLAGSTQSTVQACADLVEQAAEVYLKELLGSLRSHVRANGEGCIQPAAFRRQVQREEEEVEHGVVARNAAGLLPVEIDMLGRQKPVGMEDLRLAVLNGDLFLRQDKFLSQRVWLDRFPREWEDEGNGLVVDGGFGGRKVGGQVGDEMEVDWQGAASASYAELEGVLDDCLAVG</sequence>
<keyword evidence="7" id="KW-1185">Reference proteome</keyword>
<evidence type="ECO:0000256" key="1">
    <source>
        <dbReference type="ARBA" id="ARBA00004123"/>
    </source>
</evidence>
<keyword evidence="2" id="KW-0805">Transcription regulation</keyword>
<evidence type="ECO:0000313" key="6">
    <source>
        <dbReference type="EMBL" id="TKA27009.1"/>
    </source>
</evidence>
<dbReference type="PANTHER" id="PTHR21277:SF5">
    <property type="entry name" value="TRANSCRIPTIONAL ADAPTER 1"/>
    <property type="match status" value="1"/>
</dbReference>
<dbReference type="OrthoDB" id="10264870at2759"/>
<evidence type="ECO:0000256" key="3">
    <source>
        <dbReference type="ARBA" id="ARBA00023163"/>
    </source>
</evidence>
<proteinExistence type="predicted"/>
<dbReference type="Pfam" id="PF12767">
    <property type="entry name" value="SAGA-Tad1"/>
    <property type="match status" value="1"/>
</dbReference>
<dbReference type="AlphaFoldDB" id="A0A4V5N5Y0"/>
<feature type="compositionally biased region" description="Polar residues" evidence="5">
    <location>
        <begin position="9"/>
        <end position="29"/>
    </location>
</feature>
<keyword evidence="4" id="KW-0539">Nucleus</keyword>
<organism evidence="6 7">
    <name type="scientific">Salinomyces thailandicus</name>
    <dbReference type="NCBI Taxonomy" id="706561"/>
    <lineage>
        <taxon>Eukaryota</taxon>
        <taxon>Fungi</taxon>
        <taxon>Dikarya</taxon>
        <taxon>Ascomycota</taxon>
        <taxon>Pezizomycotina</taxon>
        <taxon>Dothideomycetes</taxon>
        <taxon>Dothideomycetidae</taxon>
        <taxon>Mycosphaerellales</taxon>
        <taxon>Teratosphaeriaceae</taxon>
        <taxon>Salinomyces</taxon>
    </lineage>
</organism>
<feature type="region of interest" description="Disordered" evidence="5">
    <location>
        <begin position="1"/>
        <end position="29"/>
    </location>
</feature>
<evidence type="ECO:0000256" key="4">
    <source>
        <dbReference type="ARBA" id="ARBA00023242"/>
    </source>
</evidence>
<comment type="subcellular location">
    <subcellularLocation>
        <location evidence="1">Nucleus</location>
    </subcellularLocation>
</comment>
<keyword evidence="3" id="KW-0804">Transcription</keyword>
<name>A0A4V5N5Y0_9PEZI</name>
<protein>
    <recommendedName>
        <fullName evidence="8">Transcriptional co-activator</fullName>
    </recommendedName>
</protein>
<evidence type="ECO:0000256" key="2">
    <source>
        <dbReference type="ARBA" id="ARBA00023015"/>
    </source>
</evidence>
<dbReference type="GO" id="GO:0003713">
    <property type="term" value="F:transcription coactivator activity"/>
    <property type="evidence" value="ECO:0007669"/>
    <property type="project" value="TreeGrafter"/>
</dbReference>
<dbReference type="GO" id="GO:0006357">
    <property type="term" value="P:regulation of transcription by RNA polymerase II"/>
    <property type="evidence" value="ECO:0007669"/>
    <property type="project" value="TreeGrafter"/>
</dbReference>
<dbReference type="InterPro" id="IPR024738">
    <property type="entry name" value="Hfi1/Tada1"/>
</dbReference>
<evidence type="ECO:0008006" key="8">
    <source>
        <dbReference type="Google" id="ProtNLM"/>
    </source>
</evidence>
<accession>A0A4V5N5Y0</accession>